<dbReference type="Pfam" id="PF01443">
    <property type="entry name" value="Viral_helicase1"/>
    <property type="match status" value="1"/>
</dbReference>
<feature type="domain" description="(+)RNA virus helicase C-terminal" evidence="1">
    <location>
        <begin position="1190"/>
        <end position="1441"/>
    </location>
</feature>
<dbReference type="SUPFAM" id="SSF52540">
    <property type="entry name" value="P-loop containing nucleoside triphosphate hydrolases"/>
    <property type="match status" value="1"/>
</dbReference>
<accession>A0A1Q1N6J3</accession>
<proteinExistence type="predicted"/>
<dbReference type="EMBL" id="KY357493">
    <property type="protein sequence ID" value="AQM49930.1"/>
    <property type="molecule type" value="Genomic_RNA"/>
</dbReference>
<name>A0A1Q1N6J3_9VIRU</name>
<protein>
    <submittedName>
        <fullName evidence="2">Replicase</fullName>
    </submittedName>
</protein>
<dbReference type="InterPro" id="IPR027417">
    <property type="entry name" value="P-loop_NTPase"/>
</dbReference>
<evidence type="ECO:0000259" key="1">
    <source>
        <dbReference type="Pfam" id="PF01443"/>
    </source>
</evidence>
<dbReference type="Gene3D" id="3.40.50.300">
    <property type="entry name" value="P-loop containing nucleotide triphosphate hydrolases"/>
    <property type="match status" value="1"/>
</dbReference>
<dbReference type="InterPro" id="IPR027351">
    <property type="entry name" value="(+)RNA_virus_helicase_core_dom"/>
</dbReference>
<reference evidence="2" key="1">
    <citation type="submission" date="2016-12" db="EMBL/GenBank/DDBJ databases">
        <title>Multiple viral infections in Agaricus bisporus - Characterisation of 18 unique RNA viruses and 8 ORFans identified by deep sequencing.</title>
        <authorList>
            <person name="Deakin G."/>
            <person name="Dobbs E."/>
            <person name="Jones I.M."/>
            <person name="Grogan H.M."/>
            <person name="Burton K.S."/>
        </authorList>
    </citation>
    <scope>NUCLEOTIDE SEQUENCE</scope>
    <source>
        <strain evidence="2">AbV8-2786</strain>
    </source>
</reference>
<sequence>MENKTGSPRPKRTFAQKYSIKNKPVSGAVDRFIRSGVQLPQNKVIKVGAAFDHLNMSGRTPDAVKYLEEGRKEKKACLERRADDIARLFDRAPLRPCRHHSNTVYMDDIEIMDEDDKDVTLYYCAEGEFTKVYVRWDVLHKKMRENKRAWPPGNWDYQPECLDRVVFNLRLGHEECPDEDHTYVNFEHAYLKNREPEVHAKNYARPICICEKGKHGRQDVTMVPGLCYLRFFVAGVRLSVATKLGLYPTPEKVLEEVGPGIRKDVAKSLKRMTHRKKINGVMVERVGGVSEESETTFQSLPEGTPEELLNAYLNLLDEQSFETTATETAEDVQSIMTPAVIETKPEEFTVGGDNDCWSKFIAKPNTTRSYHATRVPDAEKARQSREAEMIGKEPISLNQMYQLIWDPSRLIGCPRIHPKKIQEKMPQYIKQWWILFEATGPTKLHVVEASREELPGYMNLWDVQDQIQKGTFHWNFTKLDESCCVCDELEIGSSKEIIESAVHVLGTDLAKTKAQQQLEADYNSIPKIPYRMTPSRLKAFEKYVGHPVLSLQQISSGSDHLFLQSARHLIREDLKRLHPHNQSNQATLHVGSTVHELKSWYSYAAHDFSLPLKEDKDKARLYEELASWCYLRIKEAALPELSKCDRKTIKARFPNMEAMIKLATAGDRTRIFVGDRPARKYPMVFFEDCLYKMDLAEFGRIWKEHDTQIGYAVVFIPDILITNDVEDSEMYRVDRYLPYMPQLEEFVENVWPSSLAFTPFIPVSVLNEAVYKVWKFLYEKGNGLIHAIWESWKTDKFPLQLILGNLFDVLKLGPIIKQVMDQYLPALFDTYSRISISWKNGYANGYDERYKTWKQWLKPRHVFDGFCVDMEVASRHGEMYLLKFYRSTGADNIVSSIDLPANREVVWVADIESAYQMIIGLQDVEYFPVNKQDWFKLLNWCLDQPPESLNFATVSTTLNRIRGGLSLGSRRLVEEMSIADERVSKVALAALMEAYNRHQILEAIQTDESLAFARQCKGDGFLKTLAKFGLGLATGGLSIPALWLFNWLMSQEKTVEFVRYPKPIKVNRVFGTGKKFTPATLVEDVEMVLPVSTPKLVASGCFICDMYQQGYFSRDGVPEHGQFPQPTSHGDESHHFEIDADVMTRLLQNIRDAETHHGTSKIVEVIKSLKHWTDHNLGGVSGSFKLDYLKGGPGTGKSEMIKAIAHKYELDGAKVVITVPFNELQKDYMACEVMGVPGRHTFNVKTFWYTPQDGTADVLIVDEISCVDWSLTLLMAKFLGVKRVIVAGDNQQAGIRPEAGEGTSIFDHVNGGMNDVRTHELVYNYRMDEWRTKWCNKVYGYNMICKRTDNLPPTIVSNAEYRELQFEAKTHRNMVFSHIMAEEVYGVVSSRDGTNLSVRSSQGKTCETATVVVGDRDLEMIRIGGLLNVANTRSKKQVYYVVADRDSEVARELARLLWIDSEERIEHISTMPRAVIGEEAETLLDPKQKDMTVELKKCRDRGWLWEDDERIECIVEDDTESGVEQLVELPEDNWVMNQFHTCLVDKPLAEHPEIKPELVKLLQTMYLDDDLMGRKGLIGQLCSYIGSGAKALPEHDGKRDLPVKIILDFLSRHSIPVVIVDANGSVLYRNEATYLIDNPYVYKYNHRHVEIVNPPKVQVRYNDSILLQSPYTRLPNRQMVCDLKKEKDVYIYLRGQGEVTQMELDRYDEFMRNLSPEVMVVDVTKPTTVRDNRKWTVPEFAGSSYYKPIPEVDLPAEALEEIAYRAPYRSAFMRDPSPKETNDPINKAKLRFGTNAYLHRDLIDPSGAYQQQRLNFSDTFSGVEEDLNLEVNVEGMIHGKTDAGFLRTLKRRRWKQLNPGMANHFEDHPVENIKAARRYAVSNRRKKQLTAESKAWVDKIVDHAFRDKWKRDYQLGNEEANYIIHGARQAAKQRNYWKRGLAARKKWSGHTLIFSGKSQVKPIKNDKLNLSKTGQGLMQSPPDFNHEWIGWSRLVNFVMKDRAKDHFFLDDREPESLFRTRLTEAIRSLPEGASTAILDAKEFDSQQGPVTVYAERKFMEKLGFTVHDIAEFQELRKPAKFICPGQFKGKHAGEKGSGLLDTKSMNTALETIVSDQMFIGKGPKVEAAKGDDYLRVQVGLKVNDTHKTRVRDYMGMTFETEISQKGGEFIGCSVSREGMYPSVTRTAMKVIANHIRDEKHLCEYQKSLRNSIREWKATGIHEIVNYSAFAEGKSVNYVEACFAFVESFSHITWEQYQRIARNCFTQGFTLPDQKSAFVMW</sequence>
<organism evidence="2">
    <name type="scientific">Agaricus bisporus virus 8</name>
    <dbReference type="NCBI Taxonomy" id="1945752"/>
    <lineage>
        <taxon>Viruses</taxon>
    </lineage>
</organism>
<dbReference type="GO" id="GO:0005524">
    <property type="term" value="F:ATP binding"/>
    <property type="evidence" value="ECO:0007669"/>
    <property type="project" value="InterPro"/>
</dbReference>
<evidence type="ECO:0000313" key="2">
    <source>
        <dbReference type="EMBL" id="AQM49930.1"/>
    </source>
</evidence>